<dbReference type="Gene3D" id="2.60.40.3140">
    <property type="match status" value="1"/>
</dbReference>
<feature type="domain" description="DUF3857" evidence="2">
    <location>
        <begin position="60"/>
        <end position="178"/>
    </location>
</feature>
<evidence type="ECO:0000313" key="4">
    <source>
        <dbReference type="Proteomes" id="UP001185092"/>
    </source>
</evidence>
<feature type="domain" description="Transglutaminase-like" evidence="1">
    <location>
        <begin position="306"/>
        <end position="382"/>
    </location>
</feature>
<dbReference type="Proteomes" id="UP001185092">
    <property type="component" value="Unassembled WGS sequence"/>
</dbReference>
<dbReference type="RefSeq" id="WP_309941584.1">
    <property type="nucleotide sequence ID" value="NZ_AP025305.1"/>
</dbReference>
<dbReference type="Gene3D" id="2.60.120.1130">
    <property type="match status" value="1"/>
</dbReference>
<dbReference type="EMBL" id="JAVDQD010000006">
    <property type="protein sequence ID" value="MDR6241074.1"/>
    <property type="molecule type" value="Genomic_DNA"/>
</dbReference>
<evidence type="ECO:0008006" key="5">
    <source>
        <dbReference type="Google" id="ProtNLM"/>
    </source>
</evidence>
<name>A0AAE4BSB9_9BACT</name>
<dbReference type="InterPro" id="IPR024618">
    <property type="entry name" value="DUF3857"/>
</dbReference>
<protein>
    <recommendedName>
        <fullName evidence="5">DUF3857 domain-containing protein</fullName>
    </recommendedName>
</protein>
<dbReference type="Gene3D" id="3.10.620.30">
    <property type="match status" value="1"/>
</dbReference>
<keyword evidence="4" id="KW-1185">Reference proteome</keyword>
<evidence type="ECO:0000259" key="2">
    <source>
        <dbReference type="Pfam" id="PF12969"/>
    </source>
</evidence>
<comment type="caution">
    <text evidence="3">The sequence shown here is derived from an EMBL/GenBank/DDBJ whole genome shotgun (WGS) entry which is preliminary data.</text>
</comment>
<evidence type="ECO:0000259" key="1">
    <source>
        <dbReference type="Pfam" id="PF01841"/>
    </source>
</evidence>
<sequence>MAASAFSWAQTKSIEFGKITQEEIEMTSYEKDPEAKALILYDKGESSFIENAEGGYDIRFKRHKRIKVFSKTEEGVTEIRIPFYEDGYSKREKVHDVKAVTYNYVEGKLKLTELDIKAVYEEKLNKHWHVKKFVFPDVQDGSVLEYSYVLDTPFKFHLPDWEFQSNIPTLYSEYDVALIPFYEYVFIKKGIDKFSFRDKREGSKYRRIPGVSVSYGASTSEFRDYIHTFVMEDVPAFVDETYISSVEDYIMKVDFQLARFYRPTGGKVEIISTWMDLNKELLKHEKFGKYMNSAKRNAKEIIASLNLGKLNELEKANKIVEYVKNNYVWNGYYGKYASQPVKNFLKTKNGSIADINLFLIAMLNASGINAQPLILSTRKHGKIYTQYPFDHYTNYVVAYVETSESSFLSDGSDRNTMFNQLPLRCVNGKALLVNDEKKSQWIDIHPYGLSKDMYSVMYDIDAENLQMKTVVSVSSRMYDAVSKREKFENDTVKVRKHFKSYFDEIHDVKIWDKLQGASCSMIIKGSNEVESFAGQLVVNPFMNLPFQKNFLTQEERSHPVDFIYSMDKFFESKFKIPENYSITDMPSELDINNELVKLDLKYSITNGYFVAKGNFKFKKPIYYQEEYKELKSYVDTIIEKFNQTVVLKPISQ</sequence>
<dbReference type="InterPro" id="IPR002931">
    <property type="entry name" value="Transglutaminase-like"/>
</dbReference>
<dbReference type="Pfam" id="PF12969">
    <property type="entry name" value="DUF3857"/>
    <property type="match status" value="1"/>
</dbReference>
<accession>A0AAE4BSB9</accession>
<dbReference type="Pfam" id="PF01841">
    <property type="entry name" value="Transglut_core"/>
    <property type="match status" value="1"/>
</dbReference>
<organism evidence="3 4">
    <name type="scientific">Aureibacter tunicatorum</name>
    <dbReference type="NCBI Taxonomy" id="866807"/>
    <lineage>
        <taxon>Bacteria</taxon>
        <taxon>Pseudomonadati</taxon>
        <taxon>Bacteroidota</taxon>
        <taxon>Cytophagia</taxon>
        <taxon>Cytophagales</taxon>
        <taxon>Persicobacteraceae</taxon>
        <taxon>Aureibacter</taxon>
    </lineage>
</organism>
<evidence type="ECO:0000313" key="3">
    <source>
        <dbReference type="EMBL" id="MDR6241074.1"/>
    </source>
</evidence>
<gene>
    <name evidence="3" type="ORF">HNQ88_004150</name>
</gene>
<reference evidence="3" key="1">
    <citation type="submission" date="2023-07" db="EMBL/GenBank/DDBJ databases">
        <title>Genomic Encyclopedia of Type Strains, Phase IV (KMG-IV): sequencing the most valuable type-strain genomes for metagenomic binning, comparative biology and taxonomic classification.</title>
        <authorList>
            <person name="Goeker M."/>
        </authorList>
    </citation>
    <scope>NUCLEOTIDE SEQUENCE</scope>
    <source>
        <strain evidence="3">DSM 26174</strain>
    </source>
</reference>
<proteinExistence type="predicted"/>
<dbReference type="AlphaFoldDB" id="A0AAE4BSB9"/>